<name>A0A858PY96_9RICK</name>
<feature type="region of interest" description="Disordered" evidence="1">
    <location>
        <begin position="652"/>
        <end position="680"/>
    </location>
</feature>
<sequence length="726" mass="80284">MPSKTGVKPSVNDSQRENIQYAKEAWEDFARAFVRANAHFAMNIPQGDNATVIRLAREISDAYSRITLEDYEPSLERSKLGNEVKNIFKKNQVPCREITSRIFNIRNGVISNPYLDLRFSSPFGFGRAVDGMILNSLQNIQEISSRSGVDVEFDMEISDLPLLPNATDAIKRNPGDVELPTLGIGQTSPISTTDSKRLLLSIANMSRPISRPQVAATTHENQEEKGTSFTATLGRFNQALNQREGTDISKEARKKPEPQKLLSDAQREVLHDMLLAISRERDNQPDIQFSGKEGAIKGISGSIKTQTEYGKSAFIESVEGKFRTERAPQHYDIQDNKPKLDAQSAIMAENFHNSLHHSIMPLKEMASNMRDMLNKVANGGKYSEECSWALLNKACTDAGLNFAFDSANRRDLNNVGLQVYALYMVHARAESDSQTLANDLKSKLPSILTQNNIRYVDAGNSPLTIKDGIITENNRVPENFCSKLGYGEAMDASIRNAAAYMGKIAEKASLSHTTVIDRQDLLRLPAATAQINGKHGAYNGRYFDFNDPLPIPQEEGRILLNHINNMLCLKEAPTIEPIADSREIAAQDAVKAMANRSSKEISSGNETSTRAQTTHGTATPKDMLKKAARIAEEIKAAFVPNESHINVEDEGIAQPGRSSKENSTEHSQFSESDSLNPELLEQLKQKLKRCVHMEGVQHSEEKGSVAGHFGHKTSETARKTGSGQSR</sequence>
<feature type="compositionally biased region" description="Basic and acidic residues" evidence="1">
    <location>
        <begin position="694"/>
        <end position="703"/>
    </location>
</feature>
<feature type="compositionally biased region" description="Polar residues" evidence="1">
    <location>
        <begin position="665"/>
        <end position="675"/>
    </location>
</feature>
<dbReference type="Proteomes" id="UP000500930">
    <property type="component" value="Chromosome"/>
</dbReference>
<evidence type="ECO:0000313" key="3">
    <source>
        <dbReference type="Proteomes" id="UP000500930"/>
    </source>
</evidence>
<gene>
    <name evidence="2" type="ORF">ANPL_02687</name>
</gene>
<feature type="compositionally biased region" description="Polar residues" evidence="1">
    <location>
        <begin position="600"/>
        <end position="617"/>
    </location>
</feature>
<organism evidence="2 3">
    <name type="scientific">Anaplasma platys</name>
    <dbReference type="NCBI Taxonomy" id="949"/>
    <lineage>
        <taxon>Bacteria</taxon>
        <taxon>Pseudomonadati</taxon>
        <taxon>Pseudomonadota</taxon>
        <taxon>Alphaproteobacteria</taxon>
        <taxon>Rickettsiales</taxon>
        <taxon>Anaplasmataceae</taxon>
        <taxon>Anaplasma</taxon>
    </lineage>
</organism>
<feature type="region of interest" description="Disordered" evidence="1">
    <location>
        <begin position="595"/>
        <end position="621"/>
    </location>
</feature>
<keyword evidence="3" id="KW-1185">Reference proteome</keyword>
<feature type="region of interest" description="Disordered" evidence="1">
    <location>
        <begin position="694"/>
        <end position="726"/>
    </location>
</feature>
<dbReference type="AlphaFoldDB" id="A0A858PY96"/>
<protein>
    <submittedName>
        <fullName evidence="2">Ankyrin repeat-containing protein</fullName>
    </submittedName>
</protein>
<proteinExistence type="predicted"/>
<evidence type="ECO:0000256" key="1">
    <source>
        <dbReference type="SAM" id="MobiDB-lite"/>
    </source>
</evidence>
<dbReference type="KEGG" id="aplt:ANPL_02687"/>
<reference evidence="2 3" key="1">
    <citation type="journal article" date="2020" name="Pathogens">
        <title>First Whole Genome Sequence of Anaplasma platys, an Obligate Intracellular Rickettsial Pathogen of Dogs.</title>
        <authorList>
            <person name="Llanes A."/>
            <person name="Rajeev S."/>
        </authorList>
    </citation>
    <scope>NUCLEOTIDE SEQUENCE [LARGE SCALE GENOMIC DNA]</scope>
    <source>
        <strain evidence="2 3">S3</strain>
    </source>
</reference>
<evidence type="ECO:0000313" key="2">
    <source>
        <dbReference type="EMBL" id="QJC27586.1"/>
    </source>
</evidence>
<accession>A0A858PY96</accession>
<dbReference type="EMBL" id="CP046391">
    <property type="protein sequence ID" value="QJC27586.1"/>
    <property type="molecule type" value="Genomic_DNA"/>
</dbReference>